<evidence type="ECO:0000313" key="3">
    <source>
        <dbReference type="Proteomes" id="UP001163046"/>
    </source>
</evidence>
<feature type="domain" description="Dynein heavy chain tail" evidence="1">
    <location>
        <begin position="105"/>
        <end position="478"/>
    </location>
</feature>
<protein>
    <submittedName>
        <fullName evidence="2">Dynein heavy chain 2, axonemal</fullName>
    </submittedName>
</protein>
<dbReference type="OrthoDB" id="286107at2759"/>
<dbReference type="Proteomes" id="UP001163046">
    <property type="component" value="Unassembled WGS sequence"/>
</dbReference>
<name>A0A9W9YWV6_9CNID</name>
<dbReference type="GO" id="GO:0051959">
    <property type="term" value="F:dynein light intermediate chain binding"/>
    <property type="evidence" value="ECO:0007669"/>
    <property type="project" value="InterPro"/>
</dbReference>
<proteinExistence type="predicted"/>
<sequence>MTYMIRFENAVLNPDNIEQKLQLGTIRTNHIESLLRTMTNVYAPLFFGNRSWPDSIKNDFSAQLHKFMANLTDTRYKMQGKTVLYVPNEGTKLSIDEAAKSKEFVQRLETAMIHWTRQIKEVLSSQDTFEAAENSGPLEEIEFWRSRCADLSGISEQLDKPGVKRIQSILEHSKSSYVAPFLKLSKLIQDGSAQAQSNLKFLSTLKEPCEELAQAQPKDIPAMLPKILNIIRIIWMNSEHYKSRERLTGLLRKVSNEIIKRCSTKSHWRTSLRVGSRQVCKGYRRVSSAVSHGNTRTARLSLFFLQISRMHSKLSSERWILDQSSIFAQVDAFVQRCKDLLEVCEGQIHFARMYDGEKRPLPCFHGVRGPEVVRSLLEIEATFEKNLQILKDVKKNYFGCQGKQGHSLPPCIICQATTWHDDYNRFRAGVKDLEVMVQNLMSSAFETIITVQEGVEILDIFQHLSSREAIRRTIDKKNSGGVPAVQ</sequence>
<gene>
    <name evidence="2" type="primary">DNAH2_4</name>
    <name evidence="2" type="ORF">OS493_038368</name>
</gene>
<dbReference type="PANTHER" id="PTHR46532">
    <property type="entry name" value="MALE FERTILITY FACTOR KL5"/>
    <property type="match status" value="1"/>
</dbReference>
<dbReference type="InterPro" id="IPR013594">
    <property type="entry name" value="Dynein_heavy_tail"/>
</dbReference>
<evidence type="ECO:0000259" key="1">
    <source>
        <dbReference type="Pfam" id="PF08385"/>
    </source>
</evidence>
<dbReference type="InterPro" id="IPR026983">
    <property type="entry name" value="DHC"/>
</dbReference>
<accession>A0A9W9YWV6</accession>
<dbReference type="AlphaFoldDB" id="A0A9W9YWV6"/>
<dbReference type="GO" id="GO:0007018">
    <property type="term" value="P:microtubule-based movement"/>
    <property type="evidence" value="ECO:0007669"/>
    <property type="project" value="InterPro"/>
</dbReference>
<evidence type="ECO:0000313" key="2">
    <source>
        <dbReference type="EMBL" id="KAJ7369518.1"/>
    </source>
</evidence>
<dbReference type="PANTHER" id="PTHR46532:SF11">
    <property type="entry name" value="DYNEIN AXONEMAL HEAVY CHAIN 12"/>
    <property type="match status" value="1"/>
</dbReference>
<dbReference type="GO" id="GO:0005858">
    <property type="term" value="C:axonemal dynein complex"/>
    <property type="evidence" value="ECO:0007669"/>
    <property type="project" value="TreeGrafter"/>
</dbReference>
<keyword evidence="3" id="KW-1185">Reference proteome</keyword>
<dbReference type="Pfam" id="PF08385">
    <property type="entry name" value="DHC_N1"/>
    <property type="match status" value="1"/>
</dbReference>
<comment type="caution">
    <text evidence="2">The sequence shown here is derived from an EMBL/GenBank/DDBJ whole genome shotgun (WGS) entry which is preliminary data.</text>
</comment>
<organism evidence="2 3">
    <name type="scientific">Desmophyllum pertusum</name>
    <dbReference type="NCBI Taxonomy" id="174260"/>
    <lineage>
        <taxon>Eukaryota</taxon>
        <taxon>Metazoa</taxon>
        <taxon>Cnidaria</taxon>
        <taxon>Anthozoa</taxon>
        <taxon>Hexacorallia</taxon>
        <taxon>Scleractinia</taxon>
        <taxon>Caryophylliina</taxon>
        <taxon>Caryophylliidae</taxon>
        <taxon>Desmophyllum</taxon>
    </lineage>
</organism>
<dbReference type="EMBL" id="MU826920">
    <property type="protein sequence ID" value="KAJ7369518.1"/>
    <property type="molecule type" value="Genomic_DNA"/>
</dbReference>
<dbReference type="GO" id="GO:0045505">
    <property type="term" value="F:dynein intermediate chain binding"/>
    <property type="evidence" value="ECO:0007669"/>
    <property type="project" value="InterPro"/>
</dbReference>
<reference evidence="2" key="1">
    <citation type="submission" date="2023-01" db="EMBL/GenBank/DDBJ databases">
        <title>Genome assembly of the deep-sea coral Lophelia pertusa.</title>
        <authorList>
            <person name="Herrera S."/>
            <person name="Cordes E."/>
        </authorList>
    </citation>
    <scope>NUCLEOTIDE SEQUENCE</scope>
    <source>
        <strain evidence="2">USNM1676648</strain>
        <tissue evidence="2">Polyp</tissue>
    </source>
</reference>